<name>A0A176S031_9GAMM</name>
<dbReference type="EC" id="1.14.13.-" evidence="9"/>
<dbReference type="SUPFAM" id="SSF51905">
    <property type="entry name" value="FAD/NAD(P)-binding domain"/>
    <property type="match status" value="1"/>
</dbReference>
<evidence type="ECO:0000313" key="10">
    <source>
        <dbReference type="Proteomes" id="UP000076962"/>
    </source>
</evidence>
<keyword evidence="9" id="KW-0830">Ubiquinone</keyword>
<dbReference type="InterPro" id="IPR002938">
    <property type="entry name" value="FAD-bd"/>
</dbReference>
<dbReference type="UniPathway" id="UPA00232"/>
<dbReference type="Proteomes" id="UP000076962">
    <property type="component" value="Unassembled WGS sequence"/>
</dbReference>
<evidence type="ECO:0000256" key="3">
    <source>
        <dbReference type="ARBA" id="ARBA00005349"/>
    </source>
</evidence>
<dbReference type="EMBL" id="LUTY01001680">
    <property type="protein sequence ID" value="OAD21370.1"/>
    <property type="molecule type" value="Genomic_DNA"/>
</dbReference>
<proteinExistence type="inferred from homology"/>
<dbReference type="InterPro" id="IPR036188">
    <property type="entry name" value="FAD/NAD-bd_sf"/>
</dbReference>
<reference evidence="9 10" key="1">
    <citation type="submission" date="2016-05" db="EMBL/GenBank/DDBJ databases">
        <title>Single-cell genome of chain-forming Candidatus Thiomargarita nelsonii and comparison to other large sulfur-oxidizing bacteria.</title>
        <authorList>
            <person name="Winkel M."/>
            <person name="Salman V."/>
            <person name="Woyke T."/>
            <person name="Schulz-Vogt H."/>
            <person name="Richter M."/>
            <person name="Flood B."/>
            <person name="Bailey J."/>
            <person name="Amann R."/>
            <person name="Mussmann M."/>
        </authorList>
    </citation>
    <scope>NUCLEOTIDE SEQUENCE [LARGE SCALE GENOMIC DNA]</scope>
    <source>
        <strain evidence="9 10">THI036</strain>
    </source>
</reference>
<keyword evidence="10" id="KW-1185">Reference proteome</keyword>
<dbReference type="PANTHER" id="PTHR43876">
    <property type="entry name" value="UBIQUINONE BIOSYNTHESIS MONOOXYGENASE COQ6, MITOCHONDRIAL"/>
    <property type="match status" value="1"/>
</dbReference>
<comment type="pathway">
    <text evidence="2">Cofactor biosynthesis; ubiquinone biosynthesis.</text>
</comment>
<keyword evidence="4" id="KW-0285">Flavoprotein</keyword>
<evidence type="ECO:0000256" key="1">
    <source>
        <dbReference type="ARBA" id="ARBA00001974"/>
    </source>
</evidence>
<dbReference type="NCBIfam" id="TIGR01988">
    <property type="entry name" value="Ubi-OHases"/>
    <property type="match status" value="1"/>
</dbReference>
<dbReference type="GO" id="GO:0071949">
    <property type="term" value="F:FAD binding"/>
    <property type="evidence" value="ECO:0007669"/>
    <property type="project" value="InterPro"/>
</dbReference>
<evidence type="ECO:0000256" key="2">
    <source>
        <dbReference type="ARBA" id="ARBA00004749"/>
    </source>
</evidence>
<comment type="similarity">
    <text evidence="3">Belongs to the UbiH/COQ6 family.</text>
</comment>
<evidence type="ECO:0000313" key="9">
    <source>
        <dbReference type="EMBL" id="OAD21370.1"/>
    </source>
</evidence>
<feature type="domain" description="FAD-binding" evidence="8">
    <location>
        <begin position="37"/>
        <end position="211"/>
    </location>
</feature>
<feature type="non-terminal residue" evidence="9">
    <location>
        <position position="237"/>
    </location>
</feature>
<comment type="cofactor">
    <cofactor evidence="1">
        <name>FAD</name>
        <dbReference type="ChEBI" id="CHEBI:57692"/>
    </cofactor>
</comment>
<dbReference type="AlphaFoldDB" id="A0A176S031"/>
<dbReference type="PANTHER" id="PTHR43876:SF8">
    <property type="entry name" value="2-OCTAPRENYL-6-METHOXYPHENOL HYDROXYLASE"/>
    <property type="match status" value="1"/>
</dbReference>
<keyword evidence="5" id="KW-0274">FAD</keyword>
<sequence>MGLSWVPGAKADLNDGLVAWFTKSPSYDDRIIALSYASHRIFSGIGLWDKIAPEATPIKHIHISDQGQFGFTRLNNKDLGVPALGYVVSARHLGQTLNEVLTPSPIDILAPAQLLQINQHDKMVDVQIMLDKQVETLQTRLLVAADGGNSKVRQQLGISTRETDYGQTAVIANVTVEYPHKNIAYERFTPSGPLALLPLADNDCSLVWTCARSGVDEVMALDDQTFLKALQAKFGWR</sequence>
<organism evidence="9 10">
    <name type="scientific">Candidatus Thiomargarita nelsonii</name>
    <dbReference type="NCBI Taxonomy" id="1003181"/>
    <lineage>
        <taxon>Bacteria</taxon>
        <taxon>Pseudomonadati</taxon>
        <taxon>Pseudomonadota</taxon>
        <taxon>Gammaproteobacteria</taxon>
        <taxon>Thiotrichales</taxon>
        <taxon>Thiotrichaceae</taxon>
        <taxon>Thiomargarita</taxon>
    </lineage>
</organism>
<dbReference type="Gene3D" id="3.50.50.60">
    <property type="entry name" value="FAD/NAD(P)-binding domain"/>
    <property type="match status" value="1"/>
</dbReference>
<accession>A0A176S031</accession>
<dbReference type="InterPro" id="IPR051205">
    <property type="entry name" value="UbiH/COQ6_monooxygenase"/>
</dbReference>
<dbReference type="InterPro" id="IPR010971">
    <property type="entry name" value="UbiH/COQ6"/>
</dbReference>
<evidence type="ECO:0000259" key="8">
    <source>
        <dbReference type="Pfam" id="PF01494"/>
    </source>
</evidence>
<evidence type="ECO:0000256" key="6">
    <source>
        <dbReference type="ARBA" id="ARBA00023002"/>
    </source>
</evidence>
<protein>
    <submittedName>
        <fullName evidence="9">Ubiquinone biosynthesis hydroxylase, UbiH/UbiF/VisC/COQ6</fullName>
        <ecNumber evidence="9">1.14.13.-</ecNumber>
    </submittedName>
</protein>
<dbReference type="Pfam" id="PF01494">
    <property type="entry name" value="FAD_binding_3"/>
    <property type="match status" value="1"/>
</dbReference>
<comment type="caution">
    <text evidence="9">The sequence shown here is derived from an EMBL/GenBank/DDBJ whole genome shotgun (WGS) entry which is preliminary data.</text>
</comment>
<evidence type="ECO:0000256" key="4">
    <source>
        <dbReference type="ARBA" id="ARBA00022630"/>
    </source>
</evidence>
<gene>
    <name evidence="9" type="ORF">THIOM_002864</name>
</gene>
<evidence type="ECO:0000256" key="7">
    <source>
        <dbReference type="ARBA" id="ARBA00023033"/>
    </source>
</evidence>
<keyword evidence="6 9" id="KW-0560">Oxidoreductase</keyword>
<dbReference type="GO" id="GO:0008681">
    <property type="term" value="F:2-octaprenyl-6-methoxyphenol hydroxylase activity"/>
    <property type="evidence" value="ECO:0007669"/>
    <property type="project" value="TreeGrafter"/>
</dbReference>
<evidence type="ECO:0000256" key="5">
    <source>
        <dbReference type="ARBA" id="ARBA00022827"/>
    </source>
</evidence>
<keyword evidence="7" id="KW-0503">Monooxygenase</keyword>
<dbReference type="GO" id="GO:0006744">
    <property type="term" value="P:ubiquinone biosynthetic process"/>
    <property type="evidence" value="ECO:0007669"/>
    <property type="project" value="UniProtKB-UniPathway"/>
</dbReference>